<proteinExistence type="predicted"/>
<name>A0AAW2QZ27_9LAMI</name>
<evidence type="ECO:0008006" key="2">
    <source>
        <dbReference type="Google" id="ProtNLM"/>
    </source>
</evidence>
<evidence type="ECO:0000313" key="1">
    <source>
        <dbReference type="EMBL" id="KAL0373072.1"/>
    </source>
</evidence>
<organism evidence="1">
    <name type="scientific">Sesamum calycinum</name>
    <dbReference type="NCBI Taxonomy" id="2727403"/>
    <lineage>
        <taxon>Eukaryota</taxon>
        <taxon>Viridiplantae</taxon>
        <taxon>Streptophyta</taxon>
        <taxon>Embryophyta</taxon>
        <taxon>Tracheophyta</taxon>
        <taxon>Spermatophyta</taxon>
        <taxon>Magnoliopsida</taxon>
        <taxon>eudicotyledons</taxon>
        <taxon>Gunneridae</taxon>
        <taxon>Pentapetalae</taxon>
        <taxon>asterids</taxon>
        <taxon>lamiids</taxon>
        <taxon>Lamiales</taxon>
        <taxon>Pedaliaceae</taxon>
        <taxon>Sesamum</taxon>
    </lineage>
</organism>
<protein>
    <recommendedName>
        <fullName evidence="2">Reverse transcriptase domain-containing protein</fullName>
    </recommendedName>
</protein>
<dbReference type="AlphaFoldDB" id="A0AAW2QZ27"/>
<gene>
    <name evidence="1" type="ORF">Scaly_0988800</name>
</gene>
<reference evidence="1" key="2">
    <citation type="journal article" date="2024" name="Plant">
        <title>Genomic evolution and insights into agronomic trait innovations of Sesamum species.</title>
        <authorList>
            <person name="Miao H."/>
            <person name="Wang L."/>
            <person name="Qu L."/>
            <person name="Liu H."/>
            <person name="Sun Y."/>
            <person name="Le M."/>
            <person name="Wang Q."/>
            <person name="Wei S."/>
            <person name="Zheng Y."/>
            <person name="Lin W."/>
            <person name="Duan Y."/>
            <person name="Cao H."/>
            <person name="Xiong S."/>
            <person name="Wang X."/>
            <person name="Wei L."/>
            <person name="Li C."/>
            <person name="Ma Q."/>
            <person name="Ju M."/>
            <person name="Zhao R."/>
            <person name="Li G."/>
            <person name="Mu C."/>
            <person name="Tian Q."/>
            <person name="Mei H."/>
            <person name="Zhang T."/>
            <person name="Gao T."/>
            <person name="Zhang H."/>
        </authorList>
    </citation>
    <scope>NUCLEOTIDE SEQUENCE</scope>
    <source>
        <strain evidence="1">KEN8</strain>
    </source>
</reference>
<sequence>MCIRVVKGWVDVALEEWCQSGYLFFSSSRFDARLFNEKGCDRCGSRSGHNPLIIHLNATLGQGSTRRRKLFRFEDSLAGCKVLRSLPSTRAGLISWDKLSFGHVRRLIRLITDNVLVAYEINHYLAHKKEALSHLLFAAEVNGELHGVAVSHHGPRVSHLIFADDTLIFCTTSEAMQSVTWVLGKLEKTSRLQVNLEKSSVASSCNTPCACGDELANILGVGSWIGMKSSFINLSRDRGIYGWDEENSLLAWDTICARKDAGCLEVIREIFRLEDEDTILAVPLDVGEQDMLQWHFEKHG</sequence>
<dbReference type="EMBL" id="JACGWM010000005">
    <property type="protein sequence ID" value="KAL0373072.1"/>
    <property type="molecule type" value="Genomic_DNA"/>
</dbReference>
<comment type="caution">
    <text evidence="1">The sequence shown here is derived from an EMBL/GenBank/DDBJ whole genome shotgun (WGS) entry which is preliminary data.</text>
</comment>
<reference evidence="1" key="1">
    <citation type="submission" date="2020-06" db="EMBL/GenBank/DDBJ databases">
        <authorList>
            <person name="Li T."/>
            <person name="Hu X."/>
            <person name="Zhang T."/>
            <person name="Song X."/>
            <person name="Zhang H."/>
            <person name="Dai N."/>
            <person name="Sheng W."/>
            <person name="Hou X."/>
            <person name="Wei L."/>
        </authorList>
    </citation>
    <scope>NUCLEOTIDE SEQUENCE</scope>
    <source>
        <strain evidence="1">KEN8</strain>
        <tissue evidence="1">Leaf</tissue>
    </source>
</reference>
<accession>A0AAW2QZ27</accession>